<sequence length="787" mass="91323">MLRPTLLILFLAGCASVGILQPNLSELYGEVVVSDRRVDNDSIVASNYHEQVEPIIEQRCVVCHGCYDAPCQLKLSSSEGIMRGATKQRVYDGTRILAVDPTRIGIDATSTEQWRNKGFFSVLNDRTQNAEVNLENSLFYQMLEQKQEHPLPKDKLLDERFPLGLDRPEVCPTPQEYANYRSNQPLWGMPYALPELKQQEHEILKEWIRKGAPLPKLPELPDDIKQQITTWETFLNKPDNKHQLTARYVFEHTYLANLYFSDLPLFKNIEPEQQPKFFFKMVRSATPPGFPIKPVNARRPYDKPNVQQIYYRLMQIDRSIVHKTHMPYRLNQERLDWINELFIEPEYTVDKLPSYEPEVAANPFIAFEQLPVEARYRFMLQESEFIVQGFIKGPVCRGQIALNVIDDHFWVAFVDPDYQDDPALAEFLSEQSNNLRLPGEAQSNSGIATNWLRYSSLHADYLKAKNKAIEENLLDQKRMTTDIVWDGDGHNPNAALTIMRHFDSSTVVKGWVGQEPKTAWLISYPLLERIHYLLVAEFDVYGNIGHQLMTRLYMDFLRMEGEANFLALLPQHERKRLSEYWYRDAGDKVKEYLEINEKHMLSEPNIQYKSEQPKSELLARLHKKLSPAMSDKFKLESQLPSDISDLNSINAVRGKTASIMPEASILYIEDTQKLYTILRASGHSNLTGLLYEELNRLPEEDYLTILPNIATAYPNAFYRIQSQQAERFAKTVASIQTEQDYEALIDQFGVRRTDPKFWQYSDAIHKSFSKLDPLNYGLLDYNRLENR</sequence>
<dbReference type="GO" id="GO:0016853">
    <property type="term" value="F:isomerase activity"/>
    <property type="evidence" value="ECO:0007669"/>
    <property type="project" value="UniProtKB-KW"/>
</dbReference>
<comment type="caution">
    <text evidence="1">The sequence shown here is derived from an EMBL/GenBank/DDBJ whole genome shotgun (WGS) entry which is preliminary data.</text>
</comment>
<evidence type="ECO:0000313" key="2">
    <source>
        <dbReference type="Proteomes" id="UP000004263"/>
    </source>
</evidence>
<gene>
    <name evidence="1" type="ORF">RED65_07794</name>
</gene>
<protein>
    <submittedName>
        <fullName evidence="1">Fatty acid cis/trans isomerase</fullName>
    </submittedName>
</protein>
<name>Q1MYX1_9GAMM</name>
<reference evidence="1 2" key="1">
    <citation type="submission" date="2006-03" db="EMBL/GenBank/DDBJ databases">
        <authorList>
            <person name="Pinhassi J."/>
            <person name="Pedros-Alio C."/>
            <person name="Ferriera S."/>
            <person name="Johnson J."/>
            <person name="Kravitz S."/>
            <person name="Halpern A."/>
            <person name="Remington K."/>
            <person name="Beeson K."/>
            <person name="Tran B."/>
            <person name="Rogers Y.-H."/>
            <person name="Friedman R."/>
            <person name="Venter J.C."/>
        </authorList>
    </citation>
    <scope>NUCLEOTIDE SEQUENCE [LARGE SCALE GENOMIC DNA]</scope>
    <source>
        <strain evidence="1 2">RED65</strain>
    </source>
</reference>
<dbReference type="Proteomes" id="UP000004263">
    <property type="component" value="Unassembled WGS sequence"/>
</dbReference>
<proteinExistence type="predicted"/>
<dbReference type="RefSeq" id="WP_007018911.1">
    <property type="nucleotide sequence ID" value="NZ_CH724119.1"/>
</dbReference>
<keyword evidence="1" id="KW-0413">Isomerase</keyword>
<dbReference type="InterPro" id="IPR010706">
    <property type="entry name" value="Fatty_acid_cis-trans_isomerase"/>
</dbReference>
<dbReference type="Pfam" id="PF06934">
    <property type="entry name" value="CTI"/>
    <property type="match status" value="1"/>
</dbReference>
<keyword evidence="2" id="KW-1185">Reference proteome</keyword>
<organism evidence="1 2">
    <name type="scientific">Bermanella marisrubri</name>
    <dbReference type="NCBI Taxonomy" id="207949"/>
    <lineage>
        <taxon>Bacteria</taxon>
        <taxon>Pseudomonadati</taxon>
        <taxon>Pseudomonadota</taxon>
        <taxon>Gammaproteobacteria</taxon>
        <taxon>Oceanospirillales</taxon>
        <taxon>Oceanospirillaceae</taxon>
        <taxon>Bermanella</taxon>
    </lineage>
</organism>
<accession>Q1MYX1</accession>
<dbReference type="AlphaFoldDB" id="Q1MYX1"/>
<evidence type="ECO:0000313" key="1">
    <source>
        <dbReference type="EMBL" id="EAT11170.1"/>
    </source>
</evidence>
<dbReference type="EMBL" id="AAQH01000022">
    <property type="protein sequence ID" value="EAT11170.1"/>
    <property type="molecule type" value="Genomic_DNA"/>
</dbReference>
<dbReference type="HOGENOM" id="CLU_380276_0_0_6"/>